<dbReference type="InterPro" id="IPR015424">
    <property type="entry name" value="PyrdxlP-dep_Trfase"/>
</dbReference>
<dbReference type="OrthoDB" id="9810913at2"/>
<evidence type="ECO:0000313" key="6">
    <source>
        <dbReference type="EMBL" id="ASN04422.1"/>
    </source>
</evidence>
<evidence type="ECO:0000256" key="4">
    <source>
        <dbReference type="PIRSR" id="PIRSR000390-2"/>
    </source>
</evidence>
<gene>
    <name evidence="6" type="ORF">CFK40_05065</name>
</gene>
<dbReference type="KEGG" id="vne:CFK40_05065"/>
<proteinExistence type="inferred from homology"/>
<name>A0A221M9X8_9BACI</name>
<dbReference type="GO" id="GO:0008483">
    <property type="term" value="F:transaminase activity"/>
    <property type="evidence" value="ECO:0007669"/>
    <property type="project" value="TreeGrafter"/>
</dbReference>
<dbReference type="Pfam" id="PF01041">
    <property type="entry name" value="DegT_DnrJ_EryC1"/>
    <property type="match status" value="1"/>
</dbReference>
<dbReference type="Gene3D" id="3.40.640.10">
    <property type="entry name" value="Type I PLP-dependent aspartate aminotransferase-like (Major domain)"/>
    <property type="match status" value="1"/>
</dbReference>
<dbReference type="EMBL" id="CP022437">
    <property type="protein sequence ID" value="ASN04422.1"/>
    <property type="molecule type" value="Genomic_DNA"/>
</dbReference>
<dbReference type="PANTHER" id="PTHR30244:SF36">
    <property type="entry name" value="3-OXO-GLUCOSE-6-PHOSPHATE:GLUTAMATE AMINOTRANSFERASE"/>
    <property type="match status" value="1"/>
</dbReference>
<dbReference type="GO" id="GO:0000271">
    <property type="term" value="P:polysaccharide biosynthetic process"/>
    <property type="evidence" value="ECO:0007669"/>
    <property type="project" value="TreeGrafter"/>
</dbReference>
<dbReference type="PIRSF" id="PIRSF000390">
    <property type="entry name" value="PLP_StrS"/>
    <property type="match status" value="1"/>
</dbReference>
<sequence length="374" mass="41741">MPNNEFSQIPMVDLKEELRLIRSPILETLTEVLDSGEYIFGEKGEKLENLVAQYAGASYGLGVANGTDALQLSLKALNIGPGDEVITTPFTFFATGEAIAQVGAKPIFVDIEEETYNIDPSKIEEALTQNTKAIIVVHLYGQVAKMNEIMKIAKTNNVRVIEDACQAIGTEYNGKRVGAIGDIGCFSFFPSKNLGAFGDAGLVVTNQRLLYEKVSKLRNHGSEKKYHHSSIGMNSRLDEIQAAILLVKLNYLDTFLGKRIEIAKRYTENFINLLKAPPISEHRNHTFHQYCIELDDRDELASELKNNGIASAIYYPIPLHLQKAFHYLHYKEGDFPIAEKTAKRILALPISPTLSVQKQDYIISTIKKFMKNNG</sequence>
<feature type="active site" description="Proton acceptor" evidence="3">
    <location>
        <position position="192"/>
    </location>
</feature>
<dbReference type="SUPFAM" id="SSF53383">
    <property type="entry name" value="PLP-dependent transferases"/>
    <property type="match status" value="1"/>
</dbReference>
<comment type="similarity">
    <text evidence="2 5">Belongs to the DegT/DnrJ/EryC1 family.</text>
</comment>
<evidence type="ECO:0000313" key="7">
    <source>
        <dbReference type="Proteomes" id="UP000204391"/>
    </source>
</evidence>
<dbReference type="FunFam" id="3.40.640.10:FF:000089">
    <property type="entry name" value="Aminotransferase, DegT/DnrJ/EryC1/StrS family"/>
    <property type="match status" value="1"/>
</dbReference>
<feature type="modified residue" description="N6-(pyridoxal phosphate)lysine" evidence="4">
    <location>
        <position position="192"/>
    </location>
</feature>
<dbReference type="AlphaFoldDB" id="A0A221M9X8"/>
<dbReference type="Gene3D" id="3.90.1150.10">
    <property type="entry name" value="Aspartate Aminotransferase, domain 1"/>
    <property type="match status" value="1"/>
</dbReference>
<evidence type="ECO:0000256" key="2">
    <source>
        <dbReference type="ARBA" id="ARBA00037999"/>
    </source>
</evidence>
<evidence type="ECO:0000256" key="5">
    <source>
        <dbReference type="RuleBase" id="RU004508"/>
    </source>
</evidence>
<dbReference type="RefSeq" id="WP_089531160.1">
    <property type="nucleotide sequence ID" value="NZ_CP022437.1"/>
</dbReference>
<protein>
    <submittedName>
        <fullName evidence="6">Transcriptional regulator</fullName>
    </submittedName>
</protein>
<accession>A0A221M9X8</accession>
<dbReference type="InterPro" id="IPR015421">
    <property type="entry name" value="PyrdxlP-dep_Trfase_major"/>
</dbReference>
<dbReference type="Proteomes" id="UP000204391">
    <property type="component" value="Chromosome"/>
</dbReference>
<evidence type="ECO:0000256" key="1">
    <source>
        <dbReference type="ARBA" id="ARBA00022898"/>
    </source>
</evidence>
<dbReference type="InterPro" id="IPR015422">
    <property type="entry name" value="PyrdxlP-dep_Trfase_small"/>
</dbReference>
<dbReference type="PANTHER" id="PTHR30244">
    <property type="entry name" value="TRANSAMINASE"/>
    <property type="match status" value="1"/>
</dbReference>
<reference evidence="6 7" key="1">
    <citation type="journal article" date="2003" name="Int. J. Syst. Evol. Microbiol.">
        <title>Virgibacillus carmonensis sp. nov., Virgibacillus necropolis sp. nov. and Virgibacillus picturae sp. nov., three novel species isolated from deteriorated mural paintings, transfer of the species of the genus salibacillus to Virgibacillus, as Virgibacillus marismortui comb. nov. and Virgibacillus salexigens comb. nov., and emended description of the genus Virgibacillus.</title>
        <authorList>
            <person name="Heyrman J."/>
            <person name="Logan N.A."/>
            <person name="Busse H.J."/>
            <person name="Balcaen A."/>
            <person name="Lebbe L."/>
            <person name="Rodriguez-Diaz M."/>
            <person name="Swings J."/>
            <person name="De Vos P."/>
        </authorList>
    </citation>
    <scope>NUCLEOTIDE SEQUENCE [LARGE SCALE GENOMIC DNA]</scope>
    <source>
        <strain evidence="6 7">LMG 19488</strain>
    </source>
</reference>
<organism evidence="6 7">
    <name type="scientific">Virgibacillus necropolis</name>
    <dbReference type="NCBI Taxonomy" id="163877"/>
    <lineage>
        <taxon>Bacteria</taxon>
        <taxon>Bacillati</taxon>
        <taxon>Bacillota</taxon>
        <taxon>Bacilli</taxon>
        <taxon>Bacillales</taxon>
        <taxon>Bacillaceae</taxon>
        <taxon>Virgibacillus</taxon>
    </lineage>
</organism>
<dbReference type="CDD" id="cd00616">
    <property type="entry name" value="AHBA_syn"/>
    <property type="match status" value="1"/>
</dbReference>
<dbReference type="GO" id="GO:0030170">
    <property type="term" value="F:pyridoxal phosphate binding"/>
    <property type="evidence" value="ECO:0007669"/>
    <property type="project" value="UniProtKB-ARBA"/>
</dbReference>
<keyword evidence="7" id="KW-1185">Reference proteome</keyword>
<keyword evidence="1 4" id="KW-0663">Pyridoxal phosphate</keyword>
<evidence type="ECO:0000256" key="3">
    <source>
        <dbReference type="PIRSR" id="PIRSR000390-1"/>
    </source>
</evidence>
<dbReference type="InterPro" id="IPR000653">
    <property type="entry name" value="DegT/StrS_aminotransferase"/>
</dbReference>